<evidence type="ECO:0000313" key="5">
    <source>
        <dbReference type="EMBL" id="QOK36453.1"/>
    </source>
</evidence>
<evidence type="ECO:0000313" key="7">
    <source>
        <dbReference type="Proteomes" id="UP000324875"/>
    </source>
</evidence>
<comment type="caution">
    <text evidence="1">Lacks conserved residue(s) required for the propagation of feature annotation.</text>
</comment>
<dbReference type="SUPFAM" id="SSF57196">
    <property type="entry name" value="EGF/Laminin"/>
    <property type="match status" value="1"/>
</dbReference>
<keyword evidence="1" id="KW-1015">Disulfide bond</keyword>
<dbReference type="Proteomes" id="UP000324875">
    <property type="component" value="Segment"/>
</dbReference>
<evidence type="ECO:0000259" key="2">
    <source>
        <dbReference type="PROSITE" id="PS50026"/>
    </source>
</evidence>
<evidence type="ECO:0000313" key="6">
    <source>
        <dbReference type="Proteomes" id="UP000323802"/>
    </source>
</evidence>
<dbReference type="EMBL" id="MW020570">
    <property type="protein sequence ID" value="QOK36453.1"/>
    <property type="molecule type" value="Genomic_DNA"/>
</dbReference>
<dbReference type="InterPro" id="IPR000742">
    <property type="entry name" value="EGF"/>
</dbReference>
<dbReference type="EMBL" id="MN072620">
    <property type="protein sequence ID" value="QEJ78715.1"/>
    <property type="molecule type" value="Genomic_DNA"/>
</dbReference>
<feature type="disulfide bond" evidence="1">
    <location>
        <begin position="71"/>
        <end position="80"/>
    </location>
</feature>
<gene>
    <name evidence="3" type="ORF">GPX-India_016</name>
    <name evidence="4" type="ORF">GPX-Vietnam_016</name>
</gene>
<keyword evidence="1" id="KW-0245">EGF-like domain</keyword>
<dbReference type="EMBL" id="MN072621">
    <property type="protein sequence ID" value="QEJ78865.1"/>
    <property type="molecule type" value="Genomic_DNA"/>
</dbReference>
<dbReference type="Proteomes" id="UP000323802">
    <property type="component" value="Segment"/>
</dbReference>
<sequence length="101" mass="12058">MEVKKIFFTVLLFYKIVLMLSKENKNDYITILNKDIMMCDKSINFCLNGGTCYTTTFILSYNKKPLMFCRCKLGYEGVRCHLKSLFHYFFKKKNIKYSSKK</sequence>
<dbReference type="PROSITE" id="PS01186">
    <property type="entry name" value="EGF_2"/>
    <property type="match status" value="1"/>
</dbReference>
<evidence type="ECO:0000313" key="4">
    <source>
        <dbReference type="EMBL" id="QEJ78865.1"/>
    </source>
</evidence>
<proteinExistence type="predicted"/>
<organism evidence="3 6">
    <name type="scientific">Goatpox virus</name>
    <dbReference type="NCBI Taxonomy" id="186805"/>
    <lineage>
        <taxon>Viruses</taxon>
        <taxon>Varidnaviria</taxon>
        <taxon>Bamfordvirae</taxon>
        <taxon>Nucleocytoviricota</taxon>
        <taxon>Pokkesviricetes</taxon>
        <taxon>Chitovirales</taxon>
        <taxon>Poxviridae</taxon>
        <taxon>Chordopoxvirinae</taxon>
        <taxon>Capripoxvirus</taxon>
        <taxon>Capripoxvirus goatpox</taxon>
    </lineage>
</organism>
<dbReference type="Proteomes" id="UP000593871">
    <property type="component" value="Segment"/>
</dbReference>
<name>A0A5C0PR19_9POXV</name>
<evidence type="ECO:0000313" key="3">
    <source>
        <dbReference type="EMBL" id="QEJ78715.1"/>
    </source>
</evidence>
<reference evidence="6 7" key="1">
    <citation type="journal article" date="2019" name="Transbound. Emerg. Dis.">
        <title>Extended sequencing of vaccine and wild-type capripoxvirus isolates provides insights into genes modulating virulence and host range.</title>
        <authorList>
            <person name="Biswas S."/>
            <person name="Noyce R.S."/>
            <person name="Babiuk L.A."/>
            <person name="Lung O."/>
            <person name="Bulach D.M."/>
            <person name="Bowden T.R."/>
            <person name="Boyle D.B."/>
            <person name="Babiuk S."/>
            <person name="Evans D.H."/>
        </authorList>
    </citation>
    <scope>NUCLEOTIDE SEQUENCE [LARGE SCALE GENOMIC DNA]</scope>
    <source>
        <strain evidence="3">India</strain>
        <strain evidence="4">Vietnam</strain>
    </source>
</reference>
<protein>
    <submittedName>
        <fullName evidence="3">EGF-like growth factor</fullName>
    </submittedName>
</protein>
<feature type="domain" description="EGF-like" evidence="2">
    <location>
        <begin position="35"/>
        <end position="81"/>
    </location>
</feature>
<accession>A0A5C0PR19</accession>
<evidence type="ECO:0000256" key="1">
    <source>
        <dbReference type="PROSITE-ProRule" id="PRU00076"/>
    </source>
</evidence>
<reference evidence="5" key="2">
    <citation type="journal article" date="2020" name="Viruses">
        <title>Experimental Infection and Genetic Characterization of Two Different Capripox Virus Isolates in Small Ruminants.</title>
        <authorList>
            <person name="Wolff J."/>
            <person name="King J."/>
            <person name="Moritz T."/>
            <person name="Pohlmann A."/>
            <person name="Hoffmann D."/>
            <person name="Beer M."/>
            <person name="Hoffmann B."/>
        </authorList>
    </citation>
    <scope>NUCLEOTIDE SEQUENCE [LARGE SCALE GENOMIC DNA]</scope>
    <source>
        <strain evidence="5">V103</strain>
    </source>
</reference>
<dbReference type="PROSITE" id="PS50026">
    <property type="entry name" value="EGF_3"/>
    <property type="match status" value="1"/>
</dbReference>
<dbReference type="PROSITE" id="PS00022">
    <property type="entry name" value="EGF_1"/>
    <property type="match status" value="1"/>
</dbReference>
<dbReference type="Gene3D" id="2.10.25.10">
    <property type="entry name" value="Laminin"/>
    <property type="match status" value="1"/>
</dbReference>